<keyword evidence="7 8" id="KW-0460">Magnesium</keyword>
<evidence type="ECO:0000256" key="5">
    <source>
        <dbReference type="ARBA" id="ARBA00022741"/>
    </source>
</evidence>
<feature type="binding site" evidence="8">
    <location>
        <position position="86"/>
    </location>
    <ligand>
        <name>ATP</name>
        <dbReference type="ChEBI" id="CHEBI:30616"/>
    </ligand>
</feature>
<organism evidence="9 10">
    <name type="scientific">Loktanella gaetbuli</name>
    <dbReference type="NCBI Taxonomy" id="2881335"/>
    <lineage>
        <taxon>Bacteria</taxon>
        <taxon>Pseudomonadati</taxon>
        <taxon>Pseudomonadota</taxon>
        <taxon>Alphaproteobacteria</taxon>
        <taxon>Rhodobacterales</taxon>
        <taxon>Roseobacteraceae</taxon>
        <taxon>Loktanella</taxon>
    </lineage>
</organism>
<gene>
    <name evidence="8" type="primary">ydiU</name>
    <name evidence="8" type="synonym">selO</name>
    <name evidence="9" type="ORF">LGQ03_01265</name>
</gene>
<keyword evidence="8" id="KW-0464">Manganese</keyword>
<evidence type="ECO:0000256" key="8">
    <source>
        <dbReference type="HAMAP-Rule" id="MF_00692"/>
    </source>
</evidence>
<evidence type="ECO:0000313" key="10">
    <source>
        <dbReference type="Proteomes" id="UP001138961"/>
    </source>
</evidence>
<dbReference type="Proteomes" id="UP001138961">
    <property type="component" value="Unassembled WGS sequence"/>
</dbReference>
<feature type="binding site" evidence="8">
    <location>
        <position position="122"/>
    </location>
    <ligand>
        <name>ATP</name>
        <dbReference type="ChEBI" id="CHEBI:30616"/>
    </ligand>
</feature>
<keyword evidence="4 8" id="KW-0479">Metal-binding</keyword>
<protein>
    <recommendedName>
        <fullName evidence="8">Protein nucleotidyltransferase YdiU</fullName>
        <ecNumber evidence="8">2.7.7.-</ecNumber>
    </recommendedName>
    <alternativeName>
        <fullName evidence="8">Protein adenylyltransferase YdiU</fullName>
        <ecNumber evidence="8">2.7.7.108</ecNumber>
    </alternativeName>
    <alternativeName>
        <fullName evidence="8">Protein uridylyltransferase YdiU</fullName>
        <ecNumber evidence="8">2.7.7.-</ecNumber>
    </alternativeName>
</protein>
<comment type="catalytic activity">
    <reaction evidence="8">
        <text>L-tyrosyl-[protein] + UTP = O-(5'-uridylyl)-L-tyrosyl-[protein] + diphosphate</text>
        <dbReference type="Rhea" id="RHEA:83887"/>
        <dbReference type="Rhea" id="RHEA-COMP:10136"/>
        <dbReference type="Rhea" id="RHEA-COMP:20238"/>
        <dbReference type="ChEBI" id="CHEBI:33019"/>
        <dbReference type="ChEBI" id="CHEBI:46398"/>
        <dbReference type="ChEBI" id="CHEBI:46858"/>
        <dbReference type="ChEBI" id="CHEBI:90602"/>
    </reaction>
</comment>
<feature type="binding site" evidence="8">
    <location>
        <position position="254"/>
    </location>
    <ligand>
        <name>Mg(2+)</name>
        <dbReference type="ChEBI" id="CHEBI:18420"/>
    </ligand>
</feature>
<keyword evidence="5 8" id="KW-0547">Nucleotide-binding</keyword>
<evidence type="ECO:0000313" key="9">
    <source>
        <dbReference type="EMBL" id="MCB5197860.1"/>
    </source>
</evidence>
<comment type="caution">
    <text evidence="9">The sequence shown here is derived from an EMBL/GenBank/DDBJ whole genome shotgun (WGS) entry which is preliminary data.</text>
</comment>
<feature type="binding site" evidence="8">
    <location>
        <position position="172"/>
    </location>
    <ligand>
        <name>ATP</name>
        <dbReference type="ChEBI" id="CHEBI:30616"/>
    </ligand>
</feature>
<proteinExistence type="inferred from homology"/>
<evidence type="ECO:0000256" key="7">
    <source>
        <dbReference type="ARBA" id="ARBA00022842"/>
    </source>
</evidence>
<comment type="catalytic activity">
    <reaction evidence="8">
        <text>L-tyrosyl-[protein] + ATP = O-(5'-adenylyl)-L-tyrosyl-[protein] + diphosphate</text>
        <dbReference type="Rhea" id="RHEA:54288"/>
        <dbReference type="Rhea" id="RHEA-COMP:10136"/>
        <dbReference type="Rhea" id="RHEA-COMP:13846"/>
        <dbReference type="ChEBI" id="CHEBI:30616"/>
        <dbReference type="ChEBI" id="CHEBI:33019"/>
        <dbReference type="ChEBI" id="CHEBI:46858"/>
        <dbReference type="ChEBI" id="CHEBI:83624"/>
        <dbReference type="EC" id="2.7.7.108"/>
    </reaction>
</comment>
<keyword evidence="2 8" id="KW-0808">Transferase</keyword>
<sequence>MTIPFDNSFATLPGTFYTTIAPTPVAAPGAIAVNDGLADVLGIDRAWLHTPDATAVFAGNALPDAASPLAQLYGGHQFGNWSGQLGDGRAILLGEVIGTDGIRRDIQLKGSGPTPYSRGGDGRSWLGPVLREYLVSEAMHAMGVPTTRALAAVTTGEQVYRQTMLPGAVLTRVASSHIRVGTFQIHAARQDTDALRQLTDYTIQRHSPDADGPAGLLDAVVAAQAELVAKWMGLGFIHGVMNTDNCSLAGETIDYGPCAFLDAYDPQKVFSSIDRMGRYAYANQPGIAVWNLAQLATALIPLMPDQDAAVADFTTRINRFSDIYQQAWVRVFGAKLGLDDPSPEDATLVQDLLTLMAQSDADFTATFARMTNGDDPDDMPGWQDWTTRWAGRRATDHRAIMARANPQVIPRNHRVEEVITAATGGDFGPFHRMLKVVTAPYAPLDEVRAPYALPPEPSEEVRATFCGT</sequence>
<comment type="catalytic activity">
    <reaction evidence="8">
        <text>L-histidyl-[protein] + UTP = N(tele)-(5'-uridylyl)-L-histidyl-[protein] + diphosphate</text>
        <dbReference type="Rhea" id="RHEA:83891"/>
        <dbReference type="Rhea" id="RHEA-COMP:9745"/>
        <dbReference type="Rhea" id="RHEA-COMP:20239"/>
        <dbReference type="ChEBI" id="CHEBI:29979"/>
        <dbReference type="ChEBI" id="CHEBI:33019"/>
        <dbReference type="ChEBI" id="CHEBI:46398"/>
        <dbReference type="ChEBI" id="CHEBI:233474"/>
    </reaction>
</comment>
<comment type="similarity">
    <text evidence="1 8">Belongs to the SELO family.</text>
</comment>
<feature type="binding site" evidence="8">
    <location>
        <position position="179"/>
    </location>
    <ligand>
        <name>ATP</name>
        <dbReference type="ChEBI" id="CHEBI:30616"/>
    </ligand>
</feature>
<keyword evidence="3 8" id="KW-0548">Nucleotidyltransferase</keyword>
<feature type="binding site" evidence="8">
    <location>
        <position position="254"/>
    </location>
    <ligand>
        <name>ATP</name>
        <dbReference type="ChEBI" id="CHEBI:30616"/>
    </ligand>
</feature>
<name>A0ABS8BQ58_9RHOB</name>
<evidence type="ECO:0000256" key="1">
    <source>
        <dbReference type="ARBA" id="ARBA00009747"/>
    </source>
</evidence>
<feature type="binding site" evidence="8">
    <location>
        <position position="88"/>
    </location>
    <ligand>
        <name>ATP</name>
        <dbReference type="ChEBI" id="CHEBI:30616"/>
    </ligand>
</feature>
<feature type="binding site" evidence="8">
    <location>
        <position position="121"/>
    </location>
    <ligand>
        <name>ATP</name>
        <dbReference type="ChEBI" id="CHEBI:30616"/>
    </ligand>
</feature>
<reference evidence="9" key="1">
    <citation type="submission" date="2021-10" db="EMBL/GenBank/DDBJ databases">
        <title>Loktanella gaetbuli sp. nov., isolated from a tidal flat.</title>
        <authorList>
            <person name="Park S."/>
            <person name="Yoon J.-H."/>
        </authorList>
    </citation>
    <scope>NUCLEOTIDE SEQUENCE</scope>
    <source>
        <strain evidence="9">TSTF-M6</strain>
    </source>
</reference>
<dbReference type="EC" id="2.7.7.-" evidence="8"/>
<comment type="catalytic activity">
    <reaction evidence="8">
        <text>L-seryl-[protein] + ATP = 3-O-(5'-adenylyl)-L-seryl-[protein] + diphosphate</text>
        <dbReference type="Rhea" id="RHEA:58120"/>
        <dbReference type="Rhea" id="RHEA-COMP:9863"/>
        <dbReference type="Rhea" id="RHEA-COMP:15073"/>
        <dbReference type="ChEBI" id="CHEBI:29999"/>
        <dbReference type="ChEBI" id="CHEBI:30616"/>
        <dbReference type="ChEBI" id="CHEBI:33019"/>
        <dbReference type="ChEBI" id="CHEBI:142516"/>
        <dbReference type="EC" id="2.7.7.108"/>
    </reaction>
</comment>
<dbReference type="InterPro" id="IPR003846">
    <property type="entry name" value="SelO"/>
</dbReference>
<dbReference type="EC" id="2.7.7.108" evidence="8"/>
<feature type="active site" description="Proton acceptor" evidence="8">
    <location>
        <position position="244"/>
    </location>
</feature>
<dbReference type="PANTHER" id="PTHR32057:SF14">
    <property type="entry name" value="PROTEIN ADENYLYLTRANSFERASE SELO, MITOCHONDRIAL"/>
    <property type="match status" value="1"/>
</dbReference>
<keyword evidence="6 8" id="KW-0067">ATP-binding</keyword>
<feature type="binding site" evidence="8">
    <location>
        <position position="89"/>
    </location>
    <ligand>
        <name>ATP</name>
        <dbReference type="ChEBI" id="CHEBI:30616"/>
    </ligand>
</feature>
<evidence type="ECO:0000256" key="4">
    <source>
        <dbReference type="ARBA" id="ARBA00022723"/>
    </source>
</evidence>
<feature type="binding site" evidence="8">
    <location>
        <position position="109"/>
    </location>
    <ligand>
        <name>ATP</name>
        <dbReference type="ChEBI" id="CHEBI:30616"/>
    </ligand>
</feature>
<comment type="cofactor">
    <cofactor evidence="8">
        <name>Mg(2+)</name>
        <dbReference type="ChEBI" id="CHEBI:18420"/>
    </cofactor>
    <cofactor evidence="8">
        <name>Mn(2+)</name>
        <dbReference type="ChEBI" id="CHEBI:29035"/>
    </cofactor>
</comment>
<evidence type="ECO:0000256" key="3">
    <source>
        <dbReference type="ARBA" id="ARBA00022695"/>
    </source>
</evidence>
<accession>A0ABS8BQ58</accession>
<dbReference type="RefSeq" id="WP_226746931.1">
    <property type="nucleotide sequence ID" value="NZ_JAJATZ010000001.1"/>
</dbReference>
<dbReference type="Pfam" id="PF02696">
    <property type="entry name" value="SelO"/>
    <property type="match status" value="1"/>
</dbReference>
<dbReference type="EMBL" id="JAJATZ010000001">
    <property type="protein sequence ID" value="MCB5197860.1"/>
    <property type="molecule type" value="Genomic_DNA"/>
</dbReference>
<comment type="catalytic activity">
    <reaction evidence="8">
        <text>L-threonyl-[protein] + ATP = 3-O-(5'-adenylyl)-L-threonyl-[protein] + diphosphate</text>
        <dbReference type="Rhea" id="RHEA:54292"/>
        <dbReference type="Rhea" id="RHEA-COMP:11060"/>
        <dbReference type="Rhea" id="RHEA-COMP:13847"/>
        <dbReference type="ChEBI" id="CHEBI:30013"/>
        <dbReference type="ChEBI" id="CHEBI:30616"/>
        <dbReference type="ChEBI" id="CHEBI:33019"/>
        <dbReference type="ChEBI" id="CHEBI:138113"/>
        <dbReference type="EC" id="2.7.7.108"/>
    </reaction>
</comment>
<dbReference type="PANTHER" id="PTHR32057">
    <property type="entry name" value="PROTEIN ADENYLYLTRANSFERASE SELO, MITOCHONDRIAL"/>
    <property type="match status" value="1"/>
</dbReference>
<comment type="function">
    <text evidence="8">Nucleotidyltransferase involved in the post-translational modification of proteins. It can catalyze the addition of adenosine monophosphate (AMP) or uridine monophosphate (UMP) to a protein, resulting in modifications known as AMPylation and UMPylation.</text>
</comment>
<dbReference type="HAMAP" id="MF_00692">
    <property type="entry name" value="SelO"/>
    <property type="match status" value="1"/>
</dbReference>
<feature type="binding site" evidence="8">
    <location>
        <position position="245"/>
    </location>
    <ligand>
        <name>Mg(2+)</name>
        <dbReference type="ChEBI" id="CHEBI:18420"/>
    </ligand>
</feature>
<dbReference type="NCBIfam" id="NF000658">
    <property type="entry name" value="PRK00029.1"/>
    <property type="match status" value="1"/>
</dbReference>
<keyword evidence="10" id="KW-1185">Reference proteome</keyword>
<evidence type="ECO:0000256" key="6">
    <source>
        <dbReference type="ARBA" id="ARBA00022840"/>
    </source>
</evidence>
<evidence type="ECO:0000256" key="2">
    <source>
        <dbReference type="ARBA" id="ARBA00022679"/>
    </source>
</evidence>
<comment type="catalytic activity">
    <reaction evidence="8">
        <text>L-seryl-[protein] + UTP = O-(5'-uridylyl)-L-seryl-[protein] + diphosphate</text>
        <dbReference type="Rhea" id="RHEA:64604"/>
        <dbReference type="Rhea" id="RHEA-COMP:9863"/>
        <dbReference type="Rhea" id="RHEA-COMP:16635"/>
        <dbReference type="ChEBI" id="CHEBI:29999"/>
        <dbReference type="ChEBI" id="CHEBI:33019"/>
        <dbReference type="ChEBI" id="CHEBI:46398"/>
        <dbReference type="ChEBI" id="CHEBI:156051"/>
    </reaction>
</comment>